<proteinExistence type="predicted"/>
<keyword evidence="4" id="KW-1185">Reference proteome</keyword>
<dbReference type="RefSeq" id="WP_199870323.1">
    <property type="nucleotide sequence ID" value="NZ_JAAGPU010000022.1"/>
</dbReference>
<sequence length="983" mass="108885">MKRCFKILSSFIIGLSIIMSSIPTFAAVDIGTDVKKIYGKDRYATAVEVSKEGWKNTDVAIVANGLGFADALCSTPLSKAIDGPILLTSQENLPTGTKDELRRLGAKRVYIIGGTGAVSTKVEKEIKGMGIKISRLGGANRYDTSLEVAKELSKFVNINNIMVISGEESTQGADALSVAPLAALNNMPMLLTSKKEMQSNIKSWINRQYPDNTYVIASNKTIDDKTVIDLPRIERIYGKDRYDTNLKVLDKFNFYLEYDNVYVAQGTPPGTVDALTTGPLAAKKSSPLLLVSNKILSSQKSYLKGITANEVVGVGGMVENNILLDSAQIFDNRIATKVKSMTILNRRNIILEFNGIVKESPANIKENYEILGTNIIKSECIDGYDKVQLTFKSDLTDSKISTLECKISNVVGKNITIGFDRKDIPVKDMVTDKVKPKISNISVLDFADGTGANGVKKKITIKFSEDVNEEDSKDIKNYKITDKNGDELRIVKIEFDKAVPSEVNIITPSVNDTSNYKLDVKGIRDLSNNIMDPYSKTISLKDTTKPKVIHFEITNTSASNIVFIDITFSKQMDEKSATTVSNYIIKDSTGKTDSKMIKDIEFNQLTKDSVRLTIENVVLDGTCNMTIKGIKDTVGNIMEQYDTKLVLNLNRPNILQPVPYDTPDKLGENKFIIRAEFDRTMSDKDVQNIRNYSLVSDNNVQVAIESVKYDPITRIATITTQTLTEVGNYTLLVRGVKDSTGVELLPTKVPLQTNIIYRPGVIGAELQQSETRSKEILVGFDTKMDARTANDKNNYILTKMNTETPEVVRIKSARYSTATIGGRVILTTEDFSSNGIYKLTIKNVKDATGVSINESDAMVTIDNIKPQVVEVSGVFDKYDRLNIKFSEAMSRIDVETNSNYSLKYTIDGEEKTIGIKSVVSNGNIASLILDEELKSGIIYQLNIDGIYSEKAYNGATLQMEDCKFKFQRKVDPVNDKDVIIQIK</sequence>
<dbReference type="EMBL" id="JAAGPU010000022">
    <property type="protein sequence ID" value="NEU05561.1"/>
    <property type="molecule type" value="Genomic_DNA"/>
</dbReference>
<evidence type="ECO:0000313" key="4">
    <source>
        <dbReference type="Proteomes" id="UP000481872"/>
    </source>
</evidence>
<evidence type="ECO:0000256" key="2">
    <source>
        <dbReference type="SAM" id="SignalP"/>
    </source>
</evidence>
<dbReference type="InterPro" id="IPR007253">
    <property type="entry name" value="Cell_wall-bd_2"/>
</dbReference>
<feature type="chain" id="PRO_5026960155" evidence="2">
    <location>
        <begin position="27"/>
        <end position="983"/>
    </location>
</feature>
<dbReference type="AlphaFoldDB" id="A0A6M0H6T6"/>
<dbReference type="Gene3D" id="3.40.50.12090">
    <property type="match status" value="2"/>
</dbReference>
<dbReference type="PANTHER" id="PTHR30032:SF8">
    <property type="entry name" value="GERMINATION-SPECIFIC N-ACETYLMURAMOYL-L-ALANINE AMIDASE"/>
    <property type="match status" value="1"/>
</dbReference>
<reference evidence="3 4" key="1">
    <citation type="submission" date="2020-02" db="EMBL/GenBank/DDBJ databases">
        <title>Genome assembly of a novel Clostridium senegalense strain.</title>
        <authorList>
            <person name="Gupta T.B."/>
            <person name="Jauregui R."/>
            <person name="Maclean P."/>
            <person name="Nawarathana A."/>
            <person name="Brightwell G."/>
        </authorList>
    </citation>
    <scope>NUCLEOTIDE SEQUENCE [LARGE SCALE GENOMIC DNA]</scope>
    <source>
        <strain evidence="3 4">AGRFS4</strain>
    </source>
</reference>
<keyword evidence="1 2" id="KW-0732">Signal</keyword>
<protein>
    <submittedName>
        <fullName evidence="3">Cell wall-binding repeat-containing protein</fullName>
    </submittedName>
</protein>
<dbReference type="Proteomes" id="UP000481872">
    <property type="component" value="Unassembled WGS sequence"/>
</dbReference>
<dbReference type="Gene3D" id="2.60.40.1220">
    <property type="match status" value="5"/>
</dbReference>
<dbReference type="InterPro" id="IPR014755">
    <property type="entry name" value="Cu-Rt/internalin_Ig-like"/>
</dbReference>
<comment type="caution">
    <text evidence="3">The sequence shown here is derived from an EMBL/GenBank/DDBJ whole genome shotgun (WGS) entry which is preliminary data.</text>
</comment>
<accession>A0A6M0H6T6</accession>
<dbReference type="PANTHER" id="PTHR30032">
    <property type="entry name" value="N-ACETYLMURAMOYL-L-ALANINE AMIDASE-RELATED"/>
    <property type="match status" value="1"/>
</dbReference>
<gene>
    <name evidence="3" type="ORF">G3M99_11995</name>
</gene>
<evidence type="ECO:0000256" key="1">
    <source>
        <dbReference type="ARBA" id="ARBA00022729"/>
    </source>
</evidence>
<organism evidence="3 4">
    <name type="scientific">Clostridium senegalense</name>
    <dbReference type="NCBI Taxonomy" id="1465809"/>
    <lineage>
        <taxon>Bacteria</taxon>
        <taxon>Bacillati</taxon>
        <taxon>Bacillota</taxon>
        <taxon>Clostridia</taxon>
        <taxon>Eubacteriales</taxon>
        <taxon>Clostridiaceae</taxon>
        <taxon>Clostridium</taxon>
    </lineage>
</organism>
<dbReference type="Pfam" id="PF04122">
    <property type="entry name" value="CW_binding_2"/>
    <property type="match status" value="3"/>
</dbReference>
<dbReference type="InterPro" id="IPR051922">
    <property type="entry name" value="Bact_Sporulation_Assoc"/>
</dbReference>
<feature type="signal peptide" evidence="2">
    <location>
        <begin position="1"/>
        <end position="26"/>
    </location>
</feature>
<evidence type="ECO:0000313" key="3">
    <source>
        <dbReference type="EMBL" id="NEU05561.1"/>
    </source>
</evidence>
<name>A0A6M0H6T6_9CLOT</name>